<name>A0A7J7LQE9_9MAGN</name>
<keyword evidence="1" id="KW-1133">Transmembrane helix</keyword>
<proteinExistence type="predicted"/>
<keyword evidence="1" id="KW-0812">Transmembrane</keyword>
<keyword evidence="3" id="KW-1185">Reference proteome</keyword>
<comment type="caution">
    <text evidence="2">The sequence shown here is derived from an EMBL/GenBank/DDBJ whole genome shotgun (WGS) entry which is preliminary data.</text>
</comment>
<organism evidence="2 3">
    <name type="scientific">Kingdonia uniflora</name>
    <dbReference type="NCBI Taxonomy" id="39325"/>
    <lineage>
        <taxon>Eukaryota</taxon>
        <taxon>Viridiplantae</taxon>
        <taxon>Streptophyta</taxon>
        <taxon>Embryophyta</taxon>
        <taxon>Tracheophyta</taxon>
        <taxon>Spermatophyta</taxon>
        <taxon>Magnoliopsida</taxon>
        <taxon>Ranunculales</taxon>
        <taxon>Circaeasteraceae</taxon>
        <taxon>Kingdonia</taxon>
    </lineage>
</organism>
<dbReference type="Proteomes" id="UP000541444">
    <property type="component" value="Unassembled WGS sequence"/>
</dbReference>
<reference evidence="2 3" key="1">
    <citation type="journal article" date="2020" name="IScience">
        <title>Genome Sequencing of the Endangered Kingdonia uniflora (Circaeasteraceae, Ranunculales) Reveals Potential Mechanisms of Evolutionary Specialization.</title>
        <authorList>
            <person name="Sun Y."/>
            <person name="Deng T."/>
            <person name="Zhang A."/>
            <person name="Moore M.J."/>
            <person name="Landis J.B."/>
            <person name="Lin N."/>
            <person name="Zhang H."/>
            <person name="Zhang X."/>
            <person name="Huang J."/>
            <person name="Zhang X."/>
            <person name="Sun H."/>
            <person name="Wang H."/>
        </authorList>
    </citation>
    <scope>NUCLEOTIDE SEQUENCE [LARGE SCALE GENOMIC DNA]</scope>
    <source>
        <strain evidence="2">TB1705</strain>
        <tissue evidence="2">Leaf</tissue>
    </source>
</reference>
<dbReference type="EMBL" id="JACGCM010002112">
    <property type="protein sequence ID" value="KAF6144772.1"/>
    <property type="molecule type" value="Genomic_DNA"/>
</dbReference>
<accession>A0A7J7LQE9</accession>
<protein>
    <submittedName>
        <fullName evidence="2">Uncharacterized protein</fullName>
    </submittedName>
</protein>
<dbReference type="AlphaFoldDB" id="A0A7J7LQE9"/>
<sequence length="97" mass="10992">VRTIVRTTGRLYLYHYPFSLLTFLFHSLSLLLTESSPLQTKFSPALLAEFDTILRRDLRRFSRAAAVRRSRGSCYGSVAAALVADLFQSLPPLLLLF</sequence>
<feature type="non-terminal residue" evidence="2">
    <location>
        <position position="97"/>
    </location>
</feature>
<evidence type="ECO:0000313" key="2">
    <source>
        <dbReference type="EMBL" id="KAF6144772.1"/>
    </source>
</evidence>
<keyword evidence="1" id="KW-0472">Membrane</keyword>
<feature type="transmembrane region" description="Helical" evidence="1">
    <location>
        <begin position="12"/>
        <end position="32"/>
    </location>
</feature>
<evidence type="ECO:0000256" key="1">
    <source>
        <dbReference type="SAM" id="Phobius"/>
    </source>
</evidence>
<gene>
    <name evidence="2" type="ORF">GIB67_016846</name>
</gene>
<evidence type="ECO:0000313" key="3">
    <source>
        <dbReference type="Proteomes" id="UP000541444"/>
    </source>
</evidence>